<feature type="region of interest" description="Disordered" evidence="2">
    <location>
        <begin position="303"/>
        <end position="478"/>
    </location>
</feature>
<sequence>MAHDPTQSYSSKELAKIIGALAHNLVAQVKLSDGNITLLEQEATALKLQTEEARRNQADAENRVEQLTRELQEEVERLQEALSDLRIDAEQRDQEGELARRGLESRLQQAETLLERAEVDLKEREAKAKAFEKHCKAARAEAQTLAQQQEQLKAEFDAVQRELNYAYQFTADQKEGGSSTEPPPTSKPRLPSQASEDGEETPLFKRTLACVQGPLAAAEGGGPLPRTPTTTHGLTPKDIDKLARNIPTFTPDPAGGHDVHAYLQDIDFHLQTVANVSIRDRLYLIRITSSQLTLEGAQPQYHARSFNREARDFTASRERGDYRGARPKHRTDRQGHGSRSSGDPQSKAAWEGPRQPRSHRPAKMRAAGPQSHQGTATQGPSDKPKPQLPSEQTGTGTSESAEILRLLKELMQRKPDKRNRKDQEKPDSARVASETNKTSESPPPRTAPQIPTNDATPSLETASLISLPTQGLDVQKTN</sequence>
<evidence type="ECO:0000256" key="1">
    <source>
        <dbReference type="SAM" id="Coils"/>
    </source>
</evidence>
<accession>A0ABR3M2D2</accession>
<dbReference type="Proteomes" id="UP001558613">
    <property type="component" value="Unassembled WGS sequence"/>
</dbReference>
<comment type="caution">
    <text evidence="3">The sequence shown here is derived from an EMBL/GenBank/DDBJ whole genome shotgun (WGS) entry which is preliminary data.</text>
</comment>
<protein>
    <submittedName>
        <fullName evidence="3">Uncharacterized protein</fullName>
    </submittedName>
</protein>
<dbReference type="EMBL" id="JAYMGO010000016">
    <property type="protein sequence ID" value="KAL1258975.1"/>
    <property type="molecule type" value="Genomic_DNA"/>
</dbReference>
<feature type="compositionally biased region" description="Basic and acidic residues" evidence="2">
    <location>
        <begin position="306"/>
        <end position="324"/>
    </location>
</feature>
<feature type="compositionally biased region" description="Polar residues" evidence="2">
    <location>
        <begin position="370"/>
        <end position="380"/>
    </location>
</feature>
<feature type="compositionally biased region" description="Polar residues" evidence="2">
    <location>
        <begin position="449"/>
        <end position="469"/>
    </location>
</feature>
<organism evidence="3 4">
    <name type="scientific">Cirrhinus molitorella</name>
    <name type="common">mud carp</name>
    <dbReference type="NCBI Taxonomy" id="172907"/>
    <lineage>
        <taxon>Eukaryota</taxon>
        <taxon>Metazoa</taxon>
        <taxon>Chordata</taxon>
        <taxon>Craniata</taxon>
        <taxon>Vertebrata</taxon>
        <taxon>Euteleostomi</taxon>
        <taxon>Actinopterygii</taxon>
        <taxon>Neopterygii</taxon>
        <taxon>Teleostei</taxon>
        <taxon>Ostariophysi</taxon>
        <taxon>Cypriniformes</taxon>
        <taxon>Cyprinidae</taxon>
        <taxon>Labeoninae</taxon>
        <taxon>Labeonini</taxon>
        <taxon>Cirrhinus</taxon>
    </lineage>
</organism>
<evidence type="ECO:0000313" key="4">
    <source>
        <dbReference type="Proteomes" id="UP001558613"/>
    </source>
</evidence>
<feature type="region of interest" description="Disordered" evidence="2">
    <location>
        <begin position="215"/>
        <end position="238"/>
    </location>
</feature>
<keyword evidence="1" id="KW-0175">Coiled coil</keyword>
<reference evidence="3 4" key="1">
    <citation type="submission" date="2023-09" db="EMBL/GenBank/DDBJ databases">
        <authorList>
            <person name="Wang M."/>
        </authorList>
    </citation>
    <scope>NUCLEOTIDE SEQUENCE [LARGE SCALE GENOMIC DNA]</scope>
    <source>
        <strain evidence="3">GT-2023</strain>
        <tissue evidence="3">Liver</tissue>
    </source>
</reference>
<proteinExistence type="predicted"/>
<name>A0ABR3M2D2_9TELE</name>
<keyword evidence="4" id="KW-1185">Reference proteome</keyword>
<evidence type="ECO:0000313" key="3">
    <source>
        <dbReference type="EMBL" id="KAL1258975.1"/>
    </source>
</evidence>
<gene>
    <name evidence="3" type="ORF">QQF64_009552</name>
</gene>
<feature type="compositionally biased region" description="Polar residues" evidence="2">
    <location>
        <begin position="389"/>
        <end position="400"/>
    </location>
</feature>
<feature type="compositionally biased region" description="Basic and acidic residues" evidence="2">
    <location>
        <begin position="405"/>
        <end position="428"/>
    </location>
</feature>
<feature type="coiled-coil region" evidence="1">
    <location>
        <begin position="36"/>
        <end position="162"/>
    </location>
</feature>
<evidence type="ECO:0000256" key="2">
    <source>
        <dbReference type="SAM" id="MobiDB-lite"/>
    </source>
</evidence>
<feature type="region of interest" description="Disordered" evidence="2">
    <location>
        <begin position="170"/>
        <end position="201"/>
    </location>
</feature>